<dbReference type="SUPFAM" id="SSF51556">
    <property type="entry name" value="Metallo-dependent hydrolases"/>
    <property type="match status" value="1"/>
</dbReference>
<dbReference type="Gene3D" id="3.20.20.140">
    <property type="entry name" value="Metal-dependent hydrolases"/>
    <property type="match status" value="1"/>
</dbReference>
<dbReference type="GO" id="GO:0005829">
    <property type="term" value="C:cytosol"/>
    <property type="evidence" value="ECO:0007669"/>
    <property type="project" value="TreeGrafter"/>
</dbReference>
<protein>
    <submittedName>
        <fullName evidence="3">Amidohydrolase</fullName>
    </submittedName>
    <submittedName>
        <fullName evidence="4">Predicted metal-dependent hydrolase of the TIM-barrel fold</fullName>
    </submittedName>
</protein>
<dbReference type="Proteomes" id="UP000065822">
    <property type="component" value="Chromosome"/>
</dbReference>
<accession>A0AAX2H0S2</accession>
<dbReference type="InterPro" id="IPR032465">
    <property type="entry name" value="ACMSD"/>
</dbReference>
<evidence type="ECO:0000259" key="2">
    <source>
        <dbReference type="Pfam" id="PF04909"/>
    </source>
</evidence>
<dbReference type="GO" id="GO:0019748">
    <property type="term" value="P:secondary metabolic process"/>
    <property type="evidence" value="ECO:0007669"/>
    <property type="project" value="TreeGrafter"/>
</dbReference>
<gene>
    <name evidence="3" type="ORF">AXF12_01520</name>
    <name evidence="4" type="ORF">SAMEA44541418_01455</name>
</gene>
<organism evidence="4 6">
    <name type="scientific">Capnocytophaga haemolytica</name>
    <dbReference type="NCBI Taxonomy" id="45243"/>
    <lineage>
        <taxon>Bacteria</taxon>
        <taxon>Pseudomonadati</taxon>
        <taxon>Bacteroidota</taxon>
        <taxon>Flavobacteriia</taxon>
        <taxon>Flavobacteriales</taxon>
        <taxon>Flavobacteriaceae</taxon>
        <taxon>Capnocytophaga</taxon>
    </lineage>
</organism>
<dbReference type="InterPro" id="IPR006680">
    <property type="entry name" value="Amidohydro-rel"/>
</dbReference>
<dbReference type="Pfam" id="PF04909">
    <property type="entry name" value="Amidohydro_2"/>
    <property type="match status" value="1"/>
</dbReference>
<keyword evidence="5" id="KW-1185">Reference proteome</keyword>
<reference evidence="4 6" key="2">
    <citation type="submission" date="2017-06" db="EMBL/GenBank/DDBJ databases">
        <authorList>
            <consortium name="Pathogen Informatics"/>
        </authorList>
    </citation>
    <scope>NUCLEOTIDE SEQUENCE [LARGE SCALE GENOMIC DNA]</scope>
    <source>
        <strain evidence="4 6">NCTC12947</strain>
    </source>
</reference>
<dbReference type="PANTHER" id="PTHR21240:SF30">
    <property type="entry name" value="AMIDOHYDROLASE-RELATED DOMAIN-CONTAINING PROTEIN-RELATED"/>
    <property type="match status" value="1"/>
</dbReference>
<dbReference type="AlphaFoldDB" id="A0AAX2H0S2"/>
<dbReference type="GO" id="GO:0016787">
    <property type="term" value="F:hydrolase activity"/>
    <property type="evidence" value="ECO:0007669"/>
    <property type="project" value="UniProtKB-KW"/>
</dbReference>
<evidence type="ECO:0000313" key="4">
    <source>
        <dbReference type="EMBL" id="SNV11748.1"/>
    </source>
</evidence>
<sequence length="349" mass="38448">MEAKTKKHPLKRLIALEEHFTLPDLSARVIKYLTGLNGGVSPVSDTQRKLMQIVLPDDAISEIGARRLAYMDAAGISVQVLSYGPMSPQNLPDTVLAAELCAEANDRLSKLIAEHPTRFAGFALLPMSAPDKAAAELERAVRQLGFKGAMISGSMNGTFFDAPQFMPVFEKDADLGVPLFMHPAIISNKVVVDYYFKSDAWSDVAGTMFATAGYGWHADSGIALLRLILSGLFDKLPTLKIISGHWGELLPFYLNRLDDQQSKTLSLNQPISAYFKQNIYVCPSGFFNEHQLVYCANELGAGRILFACDYPFLQPTDGKAFLEKSPLSKEDKERIAYKNAEKLPLVHSA</sequence>
<name>A0AAX2H0S2_9FLAO</name>
<evidence type="ECO:0000313" key="6">
    <source>
        <dbReference type="Proteomes" id="UP000215539"/>
    </source>
</evidence>
<reference evidence="3 5" key="1">
    <citation type="submission" date="2016-02" db="EMBL/GenBank/DDBJ databases">
        <authorList>
            <person name="Holder M.E."/>
            <person name="Ajami N.J."/>
            <person name="Petrosino J.F."/>
        </authorList>
    </citation>
    <scope>NUCLEOTIDE SEQUENCE [LARGE SCALE GENOMIC DNA]</scope>
    <source>
        <strain evidence="3 5">CCUG 32990</strain>
    </source>
</reference>
<dbReference type="EMBL" id="LT906449">
    <property type="protein sequence ID" value="SNV11748.1"/>
    <property type="molecule type" value="Genomic_DNA"/>
</dbReference>
<dbReference type="PANTHER" id="PTHR21240">
    <property type="entry name" value="2-AMINO-3-CARBOXYLMUCONATE-6-SEMIALDEHYDE DECARBOXYLASE"/>
    <property type="match status" value="1"/>
</dbReference>
<proteinExistence type="predicted"/>
<feature type="domain" description="Amidohydrolase-related" evidence="2">
    <location>
        <begin position="59"/>
        <end position="343"/>
    </location>
</feature>
<evidence type="ECO:0000256" key="1">
    <source>
        <dbReference type="ARBA" id="ARBA00023239"/>
    </source>
</evidence>
<dbReference type="KEGG" id="chg:AXF12_01520"/>
<evidence type="ECO:0000313" key="3">
    <source>
        <dbReference type="EMBL" id="AMD84328.1"/>
    </source>
</evidence>
<dbReference type="Proteomes" id="UP000215539">
    <property type="component" value="Chromosome 1"/>
</dbReference>
<dbReference type="GO" id="GO:0016831">
    <property type="term" value="F:carboxy-lyase activity"/>
    <property type="evidence" value="ECO:0007669"/>
    <property type="project" value="InterPro"/>
</dbReference>
<keyword evidence="4" id="KW-0378">Hydrolase</keyword>
<dbReference type="InterPro" id="IPR032466">
    <property type="entry name" value="Metal_Hydrolase"/>
</dbReference>
<dbReference type="EMBL" id="CP014227">
    <property type="protein sequence ID" value="AMD84328.1"/>
    <property type="molecule type" value="Genomic_DNA"/>
</dbReference>
<evidence type="ECO:0000313" key="5">
    <source>
        <dbReference type="Proteomes" id="UP000065822"/>
    </source>
</evidence>
<keyword evidence="1" id="KW-0456">Lyase</keyword>